<dbReference type="PROSITE" id="PS00356">
    <property type="entry name" value="HTH_LACI_1"/>
    <property type="match status" value="1"/>
</dbReference>
<gene>
    <name evidence="5" type="ORF">ESZ00_01940</name>
</gene>
<dbReference type="InterPro" id="IPR010982">
    <property type="entry name" value="Lambda_DNA-bd_dom_sf"/>
</dbReference>
<dbReference type="SUPFAM" id="SSF52172">
    <property type="entry name" value="CheY-like"/>
    <property type="match status" value="1"/>
</dbReference>
<protein>
    <submittedName>
        <fullName evidence="5">Response regulator</fullName>
    </submittedName>
</protein>
<dbReference type="Gene3D" id="3.40.50.2300">
    <property type="match status" value="1"/>
</dbReference>
<name>A0A4Q1SHD1_9BACT</name>
<dbReference type="InterPro" id="IPR016032">
    <property type="entry name" value="Sig_transdc_resp-reg_C-effctor"/>
</dbReference>
<feature type="domain" description="Response regulatory" evidence="3">
    <location>
        <begin position="14"/>
        <end position="132"/>
    </location>
</feature>
<dbReference type="Pfam" id="PF00356">
    <property type="entry name" value="LacI"/>
    <property type="match status" value="1"/>
</dbReference>
<evidence type="ECO:0000259" key="4">
    <source>
        <dbReference type="PROSITE" id="PS50932"/>
    </source>
</evidence>
<feature type="modified residue" description="4-aspartylphosphate" evidence="2">
    <location>
        <position position="67"/>
    </location>
</feature>
<dbReference type="OrthoDB" id="9780153at2"/>
<dbReference type="RefSeq" id="WP_129206492.1">
    <property type="nucleotide sequence ID" value="NZ_BMGU01000001.1"/>
</dbReference>
<dbReference type="GO" id="GO:0000160">
    <property type="term" value="P:phosphorelay signal transduction system"/>
    <property type="evidence" value="ECO:0007669"/>
    <property type="project" value="InterPro"/>
</dbReference>
<dbReference type="InterPro" id="IPR011006">
    <property type="entry name" value="CheY-like_superfamily"/>
</dbReference>
<evidence type="ECO:0000259" key="3">
    <source>
        <dbReference type="PROSITE" id="PS50110"/>
    </source>
</evidence>
<dbReference type="GO" id="GO:0006355">
    <property type="term" value="P:regulation of DNA-templated transcription"/>
    <property type="evidence" value="ECO:0007669"/>
    <property type="project" value="InterPro"/>
</dbReference>
<dbReference type="GO" id="GO:0003677">
    <property type="term" value="F:DNA binding"/>
    <property type="evidence" value="ECO:0007669"/>
    <property type="project" value="UniProtKB-KW"/>
</dbReference>
<dbReference type="PROSITE" id="PS50110">
    <property type="entry name" value="RESPONSE_REGULATORY"/>
    <property type="match status" value="1"/>
</dbReference>
<organism evidence="5 6">
    <name type="scientific">Silvibacterium dinghuense</name>
    <dbReference type="NCBI Taxonomy" id="1560006"/>
    <lineage>
        <taxon>Bacteria</taxon>
        <taxon>Pseudomonadati</taxon>
        <taxon>Acidobacteriota</taxon>
        <taxon>Terriglobia</taxon>
        <taxon>Terriglobales</taxon>
        <taxon>Acidobacteriaceae</taxon>
        <taxon>Silvibacterium</taxon>
    </lineage>
</organism>
<keyword evidence="6" id="KW-1185">Reference proteome</keyword>
<dbReference type="SMART" id="SM00448">
    <property type="entry name" value="REC"/>
    <property type="match status" value="1"/>
</dbReference>
<evidence type="ECO:0000313" key="6">
    <source>
        <dbReference type="Proteomes" id="UP000290253"/>
    </source>
</evidence>
<evidence type="ECO:0000256" key="2">
    <source>
        <dbReference type="PROSITE-ProRule" id="PRU00169"/>
    </source>
</evidence>
<feature type="domain" description="HTH lacI-type" evidence="4">
    <location>
        <begin position="216"/>
        <end position="270"/>
    </location>
</feature>
<dbReference type="Pfam" id="PF00072">
    <property type="entry name" value="Response_reg"/>
    <property type="match status" value="1"/>
</dbReference>
<dbReference type="InterPro" id="IPR039420">
    <property type="entry name" value="WalR-like"/>
</dbReference>
<proteinExistence type="predicted"/>
<dbReference type="AlphaFoldDB" id="A0A4Q1SHD1"/>
<dbReference type="CDD" id="cd17535">
    <property type="entry name" value="REC_NarL-like"/>
    <property type="match status" value="1"/>
</dbReference>
<dbReference type="PANTHER" id="PTHR43214">
    <property type="entry name" value="TWO-COMPONENT RESPONSE REGULATOR"/>
    <property type="match status" value="1"/>
</dbReference>
<dbReference type="Gene3D" id="1.10.260.40">
    <property type="entry name" value="lambda repressor-like DNA-binding domains"/>
    <property type="match status" value="1"/>
</dbReference>
<dbReference type="PANTHER" id="PTHR43214:SF43">
    <property type="entry name" value="TWO-COMPONENT RESPONSE REGULATOR"/>
    <property type="match status" value="1"/>
</dbReference>
<dbReference type="SUPFAM" id="SSF46894">
    <property type="entry name" value="C-terminal effector domain of the bipartite response regulators"/>
    <property type="match status" value="1"/>
</dbReference>
<accession>A0A4Q1SHD1</accession>
<evidence type="ECO:0000313" key="5">
    <source>
        <dbReference type="EMBL" id="RXS96733.1"/>
    </source>
</evidence>
<dbReference type="PROSITE" id="PS50932">
    <property type="entry name" value="HTH_LACI_2"/>
    <property type="match status" value="1"/>
</dbReference>
<dbReference type="CDD" id="cd01392">
    <property type="entry name" value="HTH_LacI"/>
    <property type="match status" value="1"/>
</dbReference>
<sequence length="278" mass="30460">MSSTSETLTASRIRILIADDHPVVRAGLASMLATYPDMEVVGSAADGEQAVAVLTGGNPAVDVVMLDLRMPKKNGIETLKALRQTGSQARVVVITSYESDEDIYQAVKAGAQGYVLKASSDEEIIDAIRQVHAGERYLPQHITTRLAERMPRANLDLRQMEILDLIAQGMTGPEISERMTIDDREIWHQLNTIIEALEKSEDSNEDYTPGSARQRITIADVARKAGVSMSTVSRVLHNKGKHTDETRRAVMKVVKEYDFQLNGTAASLAMMRGGSQHA</sequence>
<dbReference type="InterPro" id="IPR058245">
    <property type="entry name" value="NreC/VraR/RcsB-like_REC"/>
</dbReference>
<keyword evidence="2" id="KW-0597">Phosphoprotein</keyword>
<dbReference type="SUPFAM" id="SSF47413">
    <property type="entry name" value="lambda repressor-like DNA-binding domains"/>
    <property type="match status" value="1"/>
</dbReference>
<dbReference type="PRINTS" id="PR00036">
    <property type="entry name" value="HTHLACI"/>
</dbReference>
<reference evidence="5 6" key="1">
    <citation type="journal article" date="2016" name="Int. J. Syst. Evol. Microbiol.">
        <title>Acidipila dinghuensis sp. nov., an acidobacterium isolated from forest soil.</title>
        <authorList>
            <person name="Jiang Y.W."/>
            <person name="Wang J."/>
            <person name="Chen M.H."/>
            <person name="Lv Y.Y."/>
            <person name="Qiu L.H."/>
        </authorList>
    </citation>
    <scope>NUCLEOTIDE SEQUENCE [LARGE SCALE GENOMIC DNA]</scope>
    <source>
        <strain evidence="5 6">DHOF10</strain>
    </source>
</reference>
<keyword evidence="1" id="KW-0238">DNA-binding</keyword>
<dbReference type="EMBL" id="SDMK01000001">
    <property type="protein sequence ID" value="RXS96733.1"/>
    <property type="molecule type" value="Genomic_DNA"/>
</dbReference>
<comment type="caution">
    <text evidence="5">The sequence shown here is derived from an EMBL/GenBank/DDBJ whole genome shotgun (WGS) entry which is preliminary data.</text>
</comment>
<dbReference type="InterPro" id="IPR001789">
    <property type="entry name" value="Sig_transdc_resp-reg_receiver"/>
</dbReference>
<dbReference type="SMART" id="SM00354">
    <property type="entry name" value="HTH_LACI"/>
    <property type="match status" value="1"/>
</dbReference>
<dbReference type="Proteomes" id="UP000290253">
    <property type="component" value="Unassembled WGS sequence"/>
</dbReference>
<evidence type="ECO:0000256" key="1">
    <source>
        <dbReference type="ARBA" id="ARBA00023125"/>
    </source>
</evidence>
<dbReference type="InterPro" id="IPR000843">
    <property type="entry name" value="HTH_LacI"/>
</dbReference>